<sequence>MKNKNRKNLIIVTLMIGLIFITSCSKEKNVKSEEFHLFKEEMSSNKKIGEIQIKFLRPSLYINFVTSENFKINDVKKVIDKLKPFINTNHMDEIASKYWEKDTKVSDVYISFYNGKIDKNDTRKNLVYSIYTKYYKTYVVDDNPLNIDAYSTWFIEVDGKEYQLEDYLDGDY</sequence>
<evidence type="ECO:0000313" key="2">
    <source>
        <dbReference type="Proteomes" id="UP000245793"/>
    </source>
</evidence>
<comment type="caution">
    <text evidence="1">The sequence shown here is derived from an EMBL/GenBank/DDBJ whole genome shotgun (WGS) entry which is preliminary data.</text>
</comment>
<dbReference type="PROSITE" id="PS51257">
    <property type="entry name" value="PROKAR_LIPOPROTEIN"/>
    <property type="match status" value="1"/>
</dbReference>
<dbReference type="Proteomes" id="UP000245793">
    <property type="component" value="Unassembled WGS sequence"/>
</dbReference>
<organism evidence="1 2">
    <name type="scientific">Ezakiella coagulans</name>
    <dbReference type="NCBI Taxonomy" id="46507"/>
    <lineage>
        <taxon>Bacteria</taxon>
        <taxon>Bacillati</taxon>
        <taxon>Bacillota</taxon>
        <taxon>Tissierellia</taxon>
        <taxon>Ezakiella</taxon>
    </lineage>
</organism>
<keyword evidence="2" id="KW-1185">Reference proteome</keyword>
<evidence type="ECO:0000313" key="1">
    <source>
        <dbReference type="EMBL" id="PVY94683.1"/>
    </source>
</evidence>
<dbReference type="AlphaFoldDB" id="A0A2U1E410"/>
<gene>
    <name evidence="1" type="ORF">C7381_104189</name>
</gene>
<dbReference type="EMBL" id="QEKV01000004">
    <property type="protein sequence ID" value="PVY94683.1"/>
    <property type="molecule type" value="Genomic_DNA"/>
</dbReference>
<reference evidence="1 2" key="1">
    <citation type="submission" date="2018-04" db="EMBL/GenBank/DDBJ databases">
        <title>Genomic Encyclopedia of Type Strains, Phase IV (KMG-IV): sequencing the most valuable type-strain genomes for metagenomic binning, comparative biology and taxonomic classification.</title>
        <authorList>
            <person name="Goeker M."/>
        </authorList>
    </citation>
    <scope>NUCLEOTIDE SEQUENCE [LARGE SCALE GENOMIC DNA]</scope>
    <source>
        <strain evidence="1 2">DSM 20705</strain>
    </source>
</reference>
<proteinExistence type="predicted"/>
<name>A0A2U1E410_9FIRM</name>
<evidence type="ECO:0008006" key="3">
    <source>
        <dbReference type="Google" id="ProtNLM"/>
    </source>
</evidence>
<protein>
    <recommendedName>
        <fullName evidence="3">Lipoprotein</fullName>
    </recommendedName>
</protein>
<accession>A0A2U1E410</accession>
<dbReference type="RefSeq" id="WP_116480084.1">
    <property type="nucleotide sequence ID" value="NZ_QEKV01000004.1"/>
</dbReference>